<name>A0A915JKH7_ROMCU</name>
<proteinExistence type="predicted"/>
<keyword evidence="1" id="KW-1185">Reference proteome</keyword>
<dbReference type="WBParaSite" id="nRc.2.0.1.t26577-RA">
    <property type="protein sequence ID" value="nRc.2.0.1.t26577-RA"/>
    <property type="gene ID" value="nRc.2.0.1.g26577"/>
</dbReference>
<evidence type="ECO:0000313" key="1">
    <source>
        <dbReference type="Proteomes" id="UP000887565"/>
    </source>
</evidence>
<sequence length="77" mass="8309">MVGGEVAAAAAATIGHELVLFAGSFSPVFFVHGAEFVAAAAHSVISDGCAKKDLKQFEEQRLEKPVNLMFHRTYIWS</sequence>
<accession>A0A915JKH7</accession>
<dbReference type="AlphaFoldDB" id="A0A915JKH7"/>
<dbReference type="Proteomes" id="UP000887565">
    <property type="component" value="Unplaced"/>
</dbReference>
<protein>
    <submittedName>
        <fullName evidence="2">Uncharacterized protein</fullName>
    </submittedName>
</protein>
<evidence type="ECO:0000313" key="2">
    <source>
        <dbReference type="WBParaSite" id="nRc.2.0.1.t26577-RA"/>
    </source>
</evidence>
<reference evidence="2" key="1">
    <citation type="submission" date="2022-11" db="UniProtKB">
        <authorList>
            <consortium name="WormBaseParasite"/>
        </authorList>
    </citation>
    <scope>IDENTIFICATION</scope>
</reference>
<organism evidence="1 2">
    <name type="scientific">Romanomermis culicivorax</name>
    <name type="common">Nematode worm</name>
    <dbReference type="NCBI Taxonomy" id="13658"/>
    <lineage>
        <taxon>Eukaryota</taxon>
        <taxon>Metazoa</taxon>
        <taxon>Ecdysozoa</taxon>
        <taxon>Nematoda</taxon>
        <taxon>Enoplea</taxon>
        <taxon>Dorylaimia</taxon>
        <taxon>Mermithida</taxon>
        <taxon>Mermithoidea</taxon>
        <taxon>Mermithidae</taxon>
        <taxon>Romanomermis</taxon>
    </lineage>
</organism>